<dbReference type="InterPro" id="IPR037024">
    <property type="entry name" value="NiFe_Hase_small_N_sf"/>
</dbReference>
<dbReference type="SUPFAM" id="SSF56770">
    <property type="entry name" value="HydA/Nqo6-like"/>
    <property type="match status" value="1"/>
</dbReference>
<dbReference type="GO" id="GO:0016491">
    <property type="term" value="F:oxidoreductase activity"/>
    <property type="evidence" value="ECO:0007669"/>
    <property type="project" value="UniProtKB-KW"/>
</dbReference>
<protein>
    <submittedName>
        <fullName evidence="3">Oxidoreductase</fullName>
    </submittedName>
</protein>
<evidence type="ECO:0000259" key="2">
    <source>
        <dbReference type="Pfam" id="PF01058"/>
    </source>
</evidence>
<dbReference type="InterPro" id="IPR006137">
    <property type="entry name" value="NADH_UbQ_OxRdtase-like_20kDa"/>
</dbReference>
<keyword evidence="1" id="KW-0560">Oxidoreductase</keyword>
<name>A0A937XGJ8_UNCW3</name>
<proteinExistence type="predicted"/>
<evidence type="ECO:0000313" key="3">
    <source>
        <dbReference type="EMBL" id="MBM3331238.1"/>
    </source>
</evidence>
<organism evidence="3 4">
    <name type="scientific">candidate division WOR-3 bacterium</name>
    <dbReference type="NCBI Taxonomy" id="2052148"/>
    <lineage>
        <taxon>Bacteria</taxon>
        <taxon>Bacteria division WOR-3</taxon>
    </lineage>
</organism>
<sequence length="325" mass="35233">MPDKLKFGFYWAASCGGCEIAVLDTNEKILDVIARADILLWPVAIDTKYSDVKTMPDRHMDVCFFNGSIRNSEQEELAHLLRKKSKVMIAFGSCAHHGCIPGLANLSGREQILKHVYTAEPSVVNPDGTRPLVQGKVPEGDVTLPEFYDKVSPLKHVVDVDYYLPGCPPAVSGILDAVTAIFQGTLPAKGSILAPAKALCDECDRNQHLAKKMPDVKRVWEVQADPAVCFLEQGIVCMGPATRGGCGQRCINGNWPCTGCMGPTPDVSDQGGKMISALASVLRVDDEKNIAGPETEKLLAKVKDPVGTFYMYGLADATIGSRRQR</sequence>
<dbReference type="AlphaFoldDB" id="A0A937XGJ8"/>
<feature type="domain" description="NADH:ubiquinone oxidoreductase-like 20kDa subunit" evidence="2">
    <location>
        <begin position="15"/>
        <end position="180"/>
    </location>
</feature>
<dbReference type="Pfam" id="PF01058">
    <property type="entry name" value="Oxidored_q6"/>
    <property type="match status" value="1"/>
</dbReference>
<comment type="caution">
    <text evidence="3">The sequence shown here is derived from an EMBL/GenBank/DDBJ whole genome shotgun (WGS) entry which is preliminary data.</text>
</comment>
<dbReference type="Proteomes" id="UP000779900">
    <property type="component" value="Unassembled WGS sequence"/>
</dbReference>
<gene>
    <name evidence="3" type="ORF">FJY68_05210</name>
</gene>
<dbReference type="PANTHER" id="PTHR42845">
    <property type="entry name" value="COENZYME F420-REDUCING HYDROGENASE, GAMMA SUBUNIT"/>
    <property type="match status" value="1"/>
</dbReference>
<evidence type="ECO:0000256" key="1">
    <source>
        <dbReference type="ARBA" id="ARBA00023002"/>
    </source>
</evidence>
<evidence type="ECO:0000313" key="4">
    <source>
        <dbReference type="Proteomes" id="UP000779900"/>
    </source>
</evidence>
<dbReference type="Gene3D" id="3.40.50.700">
    <property type="entry name" value="NADH:ubiquinone oxidoreductase-like, 20kDa subunit"/>
    <property type="match status" value="1"/>
</dbReference>
<dbReference type="PANTHER" id="PTHR42845:SF2">
    <property type="entry name" value="F420-NON-REDUCING HYDROGENASE VHU SUBUNIT G"/>
    <property type="match status" value="1"/>
</dbReference>
<accession>A0A937XGJ8</accession>
<dbReference type="InterPro" id="IPR051349">
    <property type="entry name" value="Hydrogenase_assoc-protein"/>
</dbReference>
<reference evidence="3" key="1">
    <citation type="submission" date="2019-03" db="EMBL/GenBank/DDBJ databases">
        <title>Lake Tanganyika Metagenome-Assembled Genomes (MAGs).</title>
        <authorList>
            <person name="Tran P."/>
        </authorList>
    </citation>
    <scope>NUCLEOTIDE SEQUENCE</scope>
    <source>
        <strain evidence="3">K_DeepCast_150m_m2_040</strain>
    </source>
</reference>
<dbReference type="EMBL" id="VGIR01000023">
    <property type="protein sequence ID" value="MBM3331238.1"/>
    <property type="molecule type" value="Genomic_DNA"/>
</dbReference>
<dbReference type="GO" id="GO:0051536">
    <property type="term" value="F:iron-sulfur cluster binding"/>
    <property type="evidence" value="ECO:0007669"/>
    <property type="project" value="InterPro"/>
</dbReference>